<dbReference type="NCBIfam" id="TIGR01727">
    <property type="entry name" value="oligo_HPY"/>
    <property type="match status" value="1"/>
</dbReference>
<evidence type="ECO:0000313" key="7">
    <source>
        <dbReference type="Proteomes" id="UP000465778"/>
    </source>
</evidence>
<dbReference type="Pfam" id="PF00005">
    <property type="entry name" value="ABC_tran"/>
    <property type="match status" value="1"/>
</dbReference>
<dbReference type="PROSITE" id="PS00211">
    <property type="entry name" value="ABC_TRANSPORTER_1"/>
    <property type="match status" value="1"/>
</dbReference>
<dbReference type="InterPro" id="IPR050319">
    <property type="entry name" value="ABC_transp_ATP-bind"/>
</dbReference>
<dbReference type="SUPFAM" id="SSF52540">
    <property type="entry name" value="P-loop containing nucleoside triphosphate hydrolases"/>
    <property type="match status" value="1"/>
</dbReference>
<gene>
    <name evidence="6" type="ORF">KIS1582_2066</name>
</gene>
<dbReference type="SMART" id="SM00382">
    <property type="entry name" value="AAA"/>
    <property type="match status" value="1"/>
</dbReference>
<dbReference type="FunFam" id="3.40.50.300:FF:000016">
    <property type="entry name" value="Oligopeptide ABC transporter ATP-binding component"/>
    <property type="match status" value="1"/>
</dbReference>
<dbReference type="InterPro" id="IPR003593">
    <property type="entry name" value="AAA+_ATPase"/>
</dbReference>
<name>A0A800MXC2_CYTFI</name>
<dbReference type="GO" id="GO:0015833">
    <property type="term" value="P:peptide transport"/>
    <property type="evidence" value="ECO:0007669"/>
    <property type="project" value="InterPro"/>
</dbReference>
<comment type="similarity">
    <text evidence="1">Belongs to the ABC transporter superfamily.</text>
</comment>
<dbReference type="Pfam" id="PF08352">
    <property type="entry name" value="oligo_HPY"/>
    <property type="match status" value="1"/>
</dbReference>
<dbReference type="PANTHER" id="PTHR43776">
    <property type="entry name" value="TRANSPORT ATP-BINDING PROTEIN"/>
    <property type="match status" value="1"/>
</dbReference>
<dbReference type="InterPro" id="IPR013563">
    <property type="entry name" value="Oligopep_ABC_C"/>
</dbReference>
<dbReference type="GO" id="GO:0016887">
    <property type="term" value="F:ATP hydrolysis activity"/>
    <property type="evidence" value="ECO:0007669"/>
    <property type="project" value="InterPro"/>
</dbReference>
<evidence type="ECO:0000259" key="5">
    <source>
        <dbReference type="PROSITE" id="PS50893"/>
    </source>
</evidence>
<keyword evidence="4 6" id="KW-0067">ATP-binding</keyword>
<dbReference type="InterPro" id="IPR003439">
    <property type="entry name" value="ABC_transporter-like_ATP-bd"/>
</dbReference>
<dbReference type="GO" id="GO:0005524">
    <property type="term" value="F:ATP binding"/>
    <property type="evidence" value="ECO:0007669"/>
    <property type="project" value="UniProtKB-KW"/>
</dbReference>
<dbReference type="PANTHER" id="PTHR43776:SF7">
    <property type="entry name" value="D,D-DIPEPTIDE TRANSPORT ATP-BINDING PROTEIN DDPF-RELATED"/>
    <property type="match status" value="1"/>
</dbReference>
<evidence type="ECO:0000256" key="1">
    <source>
        <dbReference type="ARBA" id="ARBA00005417"/>
    </source>
</evidence>
<dbReference type="NCBIfam" id="NF008453">
    <property type="entry name" value="PRK11308.1"/>
    <property type="match status" value="1"/>
</dbReference>
<dbReference type="InterPro" id="IPR017871">
    <property type="entry name" value="ABC_transporter-like_CS"/>
</dbReference>
<keyword evidence="3" id="KW-0547">Nucleotide-binding</keyword>
<evidence type="ECO:0000313" key="6">
    <source>
        <dbReference type="EMBL" id="KAF0824121.1"/>
    </source>
</evidence>
<dbReference type="CDD" id="cd03257">
    <property type="entry name" value="ABC_NikE_OppD_transporters"/>
    <property type="match status" value="1"/>
</dbReference>
<proteinExistence type="inferred from homology"/>
<organism evidence="6 7">
    <name type="scientific">Cytobacillus firmus</name>
    <name type="common">Bacillus firmus</name>
    <dbReference type="NCBI Taxonomy" id="1399"/>
    <lineage>
        <taxon>Bacteria</taxon>
        <taxon>Bacillati</taxon>
        <taxon>Bacillota</taxon>
        <taxon>Bacilli</taxon>
        <taxon>Bacillales</taxon>
        <taxon>Bacillaceae</taxon>
        <taxon>Cytobacillus</taxon>
    </lineage>
</organism>
<dbReference type="RefSeq" id="WP_159345017.1">
    <property type="nucleotide sequence ID" value="NZ_JBALOT010000042.1"/>
</dbReference>
<sequence length="336" mass="37956">MAKEALLQVNNLKKHFSMGKGQTLKAVDDVSFHIKQGETFGIVGESGCGKSTAGRTIIGLYNRTEGEVLYDGKNVHNMTEKERFAFHRKMQMIFQDPYASLNPRSTVQEIISEPMEVHGLYPNKRERLERVYQLLEDVGLNRDHANRYPHEFSGGQRQRIGIARALALDPEFIIADEPISALDVSVQAQVVNLLKGLQKKKGLTYLFIAHDLSMVKHISDRIGVMYLGHLVELTTSENLYKNPLHPYTQALLSAIPIPDPDVEDHRERIILEGELPSPMNPPSGCVFRTRCPYAMEACASMKPEWQEIEKDHFVACHLYNEKVTGDHNRPQVAAAK</sequence>
<dbReference type="Gene3D" id="3.40.50.300">
    <property type="entry name" value="P-loop containing nucleotide triphosphate hydrolases"/>
    <property type="match status" value="1"/>
</dbReference>
<dbReference type="OrthoDB" id="9802264at2"/>
<comment type="caution">
    <text evidence="6">The sequence shown here is derived from an EMBL/GenBank/DDBJ whole genome shotgun (WGS) entry which is preliminary data.</text>
</comment>
<dbReference type="Proteomes" id="UP000465778">
    <property type="component" value="Unassembled WGS sequence"/>
</dbReference>
<dbReference type="InterPro" id="IPR027417">
    <property type="entry name" value="P-loop_NTPase"/>
</dbReference>
<feature type="domain" description="ABC transporter" evidence="5">
    <location>
        <begin position="7"/>
        <end position="252"/>
    </location>
</feature>
<accession>A0A800MXC2</accession>
<dbReference type="GO" id="GO:0055085">
    <property type="term" value="P:transmembrane transport"/>
    <property type="evidence" value="ECO:0007669"/>
    <property type="project" value="UniProtKB-ARBA"/>
</dbReference>
<dbReference type="AlphaFoldDB" id="A0A800MXC2"/>
<dbReference type="PROSITE" id="PS50893">
    <property type="entry name" value="ABC_TRANSPORTER_2"/>
    <property type="match status" value="1"/>
</dbReference>
<evidence type="ECO:0000256" key="2">
    <source>
        <dbReference type="ARBA" id="ARBA00022448"/>
    </source>
</evidence>
<reference evidence="6 7" key="1">
    <citation type="journal article" date="2020" name="G3 (Bethesda)">
        <title>Whole Genome Sequencing and Comparative Genomics of Two Nematicidal Bacillus Strains Reveals a Wide Range of Possible Virulence Factors.</title>
        <authorList>
            <person name="Susic N."/>
            <person name="Janezic S."/>
            <person name="Rupnik M."/>
            <person name="Geric Stare B."/>
        </authorList>
    </citation>
    <scope>NUCLEOTIDE SEQUENCE [LARGE SCALE GENOMIC DNA]</scope>
    <source>
        <strain evidence="6 7">I-1582</strain>
    </source>
</reference>
<dbReference type="EMBL" id="VDEM01000019">
    <property type="protein sequence ID" value="KAF0824121.1"/>
    <property type="molecule type" value="Genomic_DNA"/>
</dbReference>
<evidence type="ECO:0000256" key="3">
    <source>
        <dbReference type="ARBA" id="ARBA00022741"/>
    </source>
</evidence>
<evidence type="ECO:0000256" key="4">
    <source>
        <dbReference type="ARBA" id="ARBA00022840"/>
    </source>
</evidence>
<keyword evidence="2" id="KW-0813">Transport</keyword>
<protein>
    <submittedName>
        <fullName evidence="6">Oligopeptide ABC transporter, ATP-binding protein OppF</fullName>
    </submittedName>
</protein>